<sequence>MTFMDVSLTAIDGFGKELDSMPVFWVDGSKLKDLLVDRIRPADPWPAWYCHLSCEEARDIFESNPSQVSNRSEEFNSRMAKLLETGQSYIVRIEES</sequence>
<evidence type="ECO:0000313" key="1">
    <source>
        <dbReference type="EMBL" id="BBU70055.1"/>
    </source>
</evidence>
<protein>
    <submittedName>
        <fullName evidence="1">Uncharacterized protein</fullName>
    </submittedName>
</protein>
<name>A0A679IBR6_9RHOO</name>
<evidence type="ECO:0000313" key="2">
    <source>
        <dbReference type="Proteomes" id="UP000463961"/>
    </source>
</evidence>
<dbReference type="AlphaFoldDB" id="A0A679IBR6"/>
<organism evidence="1 2">
    <name type="scientific">Fluviibacter phosphoraccumulans</name>
    <dbReference type="NCBI Taxonomy" id="1751046"/>
    <lineage>
        <taxon>Bacteria</taxon>
        <taxon>Pseudomonadati</taxon>
        <taxon>Pseudomonadota</taxon>
        <taxon>Betaproteobacteria</taxon>
        <taxon>Rhodocyclales</taxon>
        <taxon>Fluviibacteraceae</taxon>
        <taxon>Fluviibacter</taxon>
    </lineage>
</organism>
<dbReference type="EMBL" id="AP022345">
    <property type="protein sequence ID" value="BBU70055.1"/>
    <property type="molecule type" value="Genomic_DNA"/>
</dbReference>
<dbReference type="RefSeq" id="WP_162049313.1">
    <property type="nucleotide sequence ID" value="NZ_AP019011.1"/>
</dbReference>
<gene>
    <name evidence="1" type="ORF">ICHIAU1_23380</name>
</gene>
<reference evidence="2" key="1">
    <citation type="submission" date="2020-01" db="EMBL/GenBank/DDBJ databases">
        <title>Phosphoaccumulans saitamaens gen. nov., sp. nov., a polyphosphate accumulating bacterium isolated from surface river water.</title>
        <authorList>
            <person name="Watanabe K."/>
            <person name="Suda W."/>
        </authorList>
    </citation>
    <scope>NUCLEOTIDE SEQUENCE [LARGE SCALE GENOMIC DNA]</scope>
    <source>
        <strain evidence="2">ICHIAU1</strain>
    </source>
</reference>
<dbReference type="Proteomes" id="UP000463961">
    <property type="component" value="Chromosome"/>
</dbReference>
<accession>A0A679IBR6</accession>
<dbReference type="OrthoDB" id="9990644at2"/>
<keyword evidence="2" id="KW-1185">Reference proteome</keyword>
<proteinExistence type="predicted"/>